<gene>
    <name evidence="4" type="primary">LOC107426018</name>
</gene>
<dbReference type="PANTHER" id="PTHR31325">
    <property type="entry name" value="OS01G0798800 PROTEIN-RELATED"/>
    <property type="match status" value="1"/>
</dbReference>
<proteinExistence type="predicted"/>
<feature type="transmembrane region" description="Helical" evidence="1">
    <location>
        <begin position="273"/>
        <end position="294"/>
    </location>
</feature>
<keyword evidence="3" id="KW-1185">Reference proteome</keyword>
<evidence type="ECO:0000313" key="3">
    <source>
        <dbReference type="Proteomes" id="UP001652623"/>
    </source>
</evidence>
<accession>A0ABM3I975</accession>
<feature type="transmembrane region" description="Helical" evidence="1">
    <location>
        <begin position="300"/>
        <end position="327"/>
    </location>
</feature>
<dbReference type="Proteomes" id="UP001652623">
    <property type="component" value="Chromosome 1"/>
</dbReference>
<reference evidence="3" key="1">
    <citation type="submission" date="2025-05" db="UniProtKB">
        <authorList>
            <consortium name="RefSeq"/>
        </authorList>
    </citation>
    <scope>NUCLEOTIDE SEQUENCE [LARGE SCALE GENOMIC DNA]</scope>
</reference>
<sequence length="640" mass="73984">MQDTVVAKRLKDIWDDWGIRLLVIVSCGMHMVLTLFGSTRRRLKARQIIVRFMIWCAYPLSTFVVAVIIGKLTLIGATDSTQQNTETELRGFLAPLLLVQLGSRDSITAYSIEDNRLVIRQLPNLLAQLSAVLWILFKSWTNSVISYLYFPLSLAGIITYGENIWAMYTALNGSSGITIAEFKKEASISKIYENLPTNIPNLEMILKAYYRFFCLRPHIENWLYRPLYQSLHDSQSIDGYEPLEIFKITDIELSFMYDVLYTKAPIIYTRMGFVFRLVTFLSLVSATIVFACFFKDAFVYYINAGFTFLVLVVILILEVYQIYMLFFSDWAIIKMIKHRNKPVVMQFLRIIAPRSSKWKRWSNSLGQFNLIYYCLDHKHLCFSRILKFQNLDTDIRKYLCTASQEIQIDLKEMLIKEMGEVDKVRRSKHTDKRGEWALSRYPDGDIFKWSVVDRDFDKSIIIWHLAIEICYHSDVRDQDSNPGIKMGRLLSNYMMYLLAIRSHMLCVTTSEIVFQYACKKLTAFLKTSDSLTKDVRTACTELQARNVVDEESEAAEDKETMVTRGWNVLGDAKMLSEYLLKRGGDRWVMICSVLVEMLCFVASKCPADYHSEQLRRGGEIVTHIWLLQLHNTGGGGSVGD</sequence>
<name>A0ABM3I975_ZIZJJ</name>
<dbReference type="InterPro" id="IPR007658">
    <property type="entry name" value="DUF594"/>
</dbReference>
<organism evidence="3 4">
    <name type="scientific">Ziziphus jujuba</name>
    <name type="common">Chinese jujube</name>
    <name type="synonym">Ziziphus sativa</name>
    <dbReference type="NCBI Taxonomy" id="326968"/>
    <lineage>
        <taxon>Eukaryota</taxon>
        <taxon>Viridiplantae</taxon>
        <taxon>Streptophyta</taxon>
        <taxon>Embryophyta</taxon>
        <taxon>Tracheophyta</taxon>
        <taxon>Spermatophyta</taxon>
        <taxon>Magnoliopsida</taxon>
        <taxon>eudicotyledons</taxon>
        <taxon>Gunneridae</taxon>
        <taxon>Pentapetalae</taxon>
        <taxon>rosids</taxon>
        <taxon>fabids</taxon>
        <taxon>Rosales</taxon>
        <taxon>Rhamnaceae</taxon>
        <taxon>Paliureae</taxon>
        <taxon>Ziziphus</taxon>
    </lineage>
</organism>
<evidence type="ECO:0000259" key="2">
    <source>
        <dbReference type="Pfam" id="PF13968"/>
    </source>
</evidence>
<dbReference type="RefSeq" id="XP_048323676.2">
    <property type="nucleotide sequence ID" value="XM_048467719.2"/>
</dbReference>
<dbReference type="GeneID" id="107426018"/>
<feature type="domain" description="DUF4220" evidence="2">
    <location>
        <begin position="55"/>
        <end position="372"/>
    </location>
</feature>
<evidence type="ECO:0000313" key="4">
    <source>
        <dbReference type="RefSeq" id="XP_048323676.2"/>
    </source>
</evidence>
<reference evidence="4" key="2">
    <citation type="submission" date="2025-08" db="UniProtKB">
        <authorList>
            <consortium name="RefSeq"/>
        </authorList>
    </citation>
    <scope>IDENTIFICATION</scope>
    <source>
        <tissue evidence="4">Seedling</tissue>
    </source>
</reference>
<keyword evidence="1" id="KW-1133">Transmembrane helix</keyword>
<feature type="transmembrane region" description="Helical" evidence="1">
    <location>
        <begin position="48"/>
        <end position="69"/>
    </location>
</feature>
<keyword evidence="1" id="KW-0812">Transmembrane</keyword>
<dbReference type="Pfam" id="PF04578">
    <property type="entry name" value="DUF594"/>
    <property type="match status" value="1"/>
</dbReference>
<dbReference type="Pfam" id="PF13968">
    <property type="entry name" value="DUF4220"/>
    <property type="match status" value="1"/>
</dbReference>
<keyword evidence="1" id="KW-0472">Membrane</keyword>
<evidence type="ECO:0000256" key="1">
    <source>
        <dbReference type="SAM" id="Phobius"/>
    </source>
</evidence>
<feature type="transmembrane region" description="Helical" evidence="1">
    <location>
        <begin position="17"/>
        <end position="36"/>
    </location>
</feature>
<protein>
    <submittedName>
        <fullName evidence="4">Uncharacterized protein LOC107426018 isoform X1</fullName>
    </submittedName>
</protein>
<dbReference type="InterPro" id="IPR025315">
    <property type="entry name" value="DUF4220"/>
</dbReference>